<evidence type="ECO:0000256" key="5">
    <source>
        <dbReference type="ARBA" id="ARBA00023242"/>
    </source>
</evidence>
<keyword evidence="9" id="KW-1185">Reference proteome</keyword>
<dbReference type="GO" id="GO:0045746">
    <property type="term" value="P:negative regulation of Notch signaling pathway"/>
    <property type="evidence" value="ECO:0007669"/>
    <property type="project" value="InterPro"/>
</dbReference>
<evidence type="ECO:0000256" key="3">
    <source>
        <dbReference type="ARBA" id="ARBA00023015"/>
    </source>
</evidence>
<dbReference type="PANTHER" id="PTHR35346:SF1">
    <property type="entry name" value="BEN DOMAIN-CONTAINING PROTEIN 6"/>
    <property type="match status" value="1"/>
</dbReference>
<reference evidence="8 9" key="1">
    <citation type="submission" date="2020-11" db="EMBL/GenBank/DDBJ databases">
        <authorList>
            <person name="Wallbank WR R."/>
            <person name="Pardo Diaz C."/>
            <person name="Kozak K."/>
            <person name="Martin S."/>
            <person name="Jiggins C."/>
            <person name="Moest M."/>
            <person name="Warren A I."/>
            <person name="Generalovic N T."/>
            <person name="Byers J.R.P. K."/>
            <person name="Montejo-Kovacevich G."/>
            <person name="Yen C E."/>
        </authorList>
    </citation>
    <scope>NUCLEOTIDE SEQUENCE [LARGE SCALE GENOMIC DNA]</scope>
</reference>
<dbReference type="GO" id="GO:0003677">
    <property type="term" value="F:DNA binding"/>
    <property type="evidence" value="ECO:0007669"/>
    <property type="project" value="InterPro"/>
</dbReference>
<dbReference type="InterPro" id="IPR018379">
    <property type="entry name" value="BEN_domain"/>
</dbReference>
<evidence type="ECO:0000313" key="9">
    <source>
        <dbReference type="Proteomes" id="UP000594454"/>
    </source>
</evidence>
<keyword evidence="3" id="KW-0805">Transcription regulation</keyword>
<feature type="region of interest" description="Disordered" evidence="6">
    <location>
        <begin position="18"/>
        <end position="41"/>
    </location>
</feature>
<evidence type="ECO:0000313" key="8">
    <source>
        <dbReference type="EMBL" id="CAD7078787.1"/>
    </source>
</evidence>
<evidence type="ECO:0000256" key="6">
    <source>
        <dbReference type="SAM" id="MobiDB-lite"/>
    </source>
</evidence>
<keyword evidence="5" id="KW-0539">Nucleus</keyword>
<feature type="compositionally biased region" description="Polar residues" evidence="6">
    <location>
        <begin position="30"/>
        <end position="41"/>
    </location>
</feature>
<evidence type="ECO:0000256" key="1">
    <source>
        <dbReference type="ARBA" id="ARBA00004123"/>
    </source>
</evidence>
<proteinExistence type="predicted"/>
<dbReference type="PANTHER" id="PTHR35346">
    <property type="entry name" value="BEN DOMAIN-CONTAINING PROTEIN 6"/>
    <property type="match status" value="1"/>
</dbReference>
<feature type="compositionally biased region" description="Polar residues" evidence="6">
    <location>
        <begin position="173"/>
        <end position="201"/>
    </location>
</feature>
<dbReference type="AlphaFoldDB" id="A0A7R8UF11"/>
<evidence type="ECO:0000259" key="7">
    <source>
        <dbReference type="PROSITE" id="PS51457"/>
    </source>
</evidence>
<dbReference type="GO" id="GO:0003714">
    <property type="term" value="F:transcription corepressor activity"/>
    <property type="evidence" value="ECO:0007669"/>
    <property type="project" value="InterPro"/>
</dbReference>
<dbReference type="InterPro" id="IPR037496">
    <property type="entry name" value="BEND6-like"/>
</dbReference>
<keyword evidence="2" id="KW-0678">Repressor</keyword>
<sequence>MESNSNFRKRRLLEDTVTSSNCLPQKRDAATSTTNSTPMTLDMYTQTDEDKKDTVIPECLQNKFDQIFKILSRHDDILKEIRAAVSIGSPQACESTTTGENVNYKIISDDGNAITIEAVKPEDIIEEPIPYSSDITYVTEQYENSNNSPSAYYYENKQKTTPKECHEERYEPSKSTPTILNKVTHSAPDTNNLRSETPNTSKQIKFETKYGGNFSETPKHKQPPRRMPLCDAKQENGGSASSEELIAIGTNGTLVPKSILETMKWDSASCATRKLLTAIFDRLTLATHSLTGRPSPAFHGREKPAKNQLDAGKVADIISIVSKCCNVPEKEVRNAITTKCADENKMHNQRLRREQNKEN</sequence>
<dbReference type="SMART" id="SM01025">
    <property type="entry name" value="BEN"/>
    <property type="match status" value="1"/>
</dbReference>
<dbReference type="InParanoid" id="A0A7R8UF11"/>
<feature type="domain" description="BEN" evidence="7">
    <location>
        <begin position="249"/>
        <end position="347"/>
    </location>
</feature>
<keyword evidence="4" id="KW-0804">Transcription</keyword>
<dbReference type="Pfam" id="PF10523">
    <property type="entry name" value="BEN"/>
    <property type="match status" value="1"/>
</dbReference>
<feature type="region of interest" description="Disordered" evidence="6">
    <location>
        <begin position="169"/>
        <end position="201"/>
    </location>
</feature>
<dbReference type="GO" id="GO:0045666">
    <property type="term" value="P:positive regulation of neuron differentiation"/>
    <property type="evidence" value="ECO:0007669"/>
    <property type="project" value="InterPro"/>
</dbReference>
<dbReference type="Gene3D" id="1.10.10.2590">
    <property type="entry name" value="BEN domain"/>
    <property type="match status" value="1"/>
</dbReference>
<evidence type="ECO:0000256" key="4">
    <source>
        <dbReference type="ARBA" id="ARBA00023163"/>
    </source>
</evidence>
<dbReference type="OrthoDB" id="8186171at2759"/>
<gene>
    <name evidence="8" type="ORF">HERILL_LOCUS2038</name>
</gene>
<dbReference type="EMBL" id="LR899009">
    <property type="protein sequence ID" value="CAD7078787.1"/>
    <property type="molecule type" value="Genomic_DNA"/>
</dbReference>
<dbReference type="FunCoup" id="A0A7R8UF11">
    <property type="interactions" value="114"/>
</dbReference>
<dbReference type="PROSITE" id="PS51457">
    <property type="entry name" value="BEN"/>
    <property type="match status" value="1"/>
</dbReference>
<accession>A0A7R8UF11</accession>
<comment type="subcellular location">
    <subcellularLocation>
        <location evidence="1">Nucleus</location>
    </subcellularLocation>
</comment>
<organism evidence="8 9">
    <name type="scientific">Hermetia illucens</name>
    <name type="common">Black soldier fly</name>
    <dbReference type="NCBI Taxonomy" id="343691"/>
    <lineage>
        <taxon>Eukaryota</taxon>
        <taxon>Metazoa</taxon>
        <taxon>Ecdysozoa</taxon>
        <taxon>Arthropoda</taxon>
        <taxon>Hexapoda</taxon>
        <taxon>Insecta</taxon>
        <taxon>Pterygota</taxon>
        <taxon>Neoptera</taxon>
        <taxon>Endopterygota</taxon>
        <taxon>Diptera</taxon>
        <taxon>Brachycera</taxon>
        <taxon>Stratiomyomorpha</taxon>
        <taxon>Stratiomyidae</taxon>
        <taxon>Hermetiinae</taxon>
        <taxon>Hermetia</taxon>
    </lineage>
</organism>
<dbReference type="GO" id="GO:0005634">
    <property type="term" value="C:nucleus"/>
    <property type="evidence" value="ECO:0007669"/>
    <property type="project" value="UniProtKB-SubCell"/>
</dbReference>
<protein>
    <recommendedName>
        <fullName evidence="7">BEN domain-containing protein</fullName>
    </recommendedName>
</protein>
<evidence type="ECO:0000256" key="2">
    <source>
        <dbReference type="ARBA" id="ARBA00022491"/>
    </source>
</evidence>
<dbReference type="Proteomes" id="UP000594454">
    <property type="component" value="Chromosome 1"/>
</dbReference>
<name>A0A7R8UF11_HERIL</name>